<dbReference type="Pfam" id="PF26117">
    <property type="entry name" value="TTC28_C"/>
    <property type="match status" value="1"/>
</dbReference>
<feature type="compositionally biased region" description="Pro residues" evidence="17">
    <location>
        <begin position="2360"/>
        <end position="2370"/>
    </location>
</feature>
<reference evidence="20" key="2">
    <citation type="submission" date="2025-08" db="UniProtKB">
        <authorList>
            <consortium name="Ensembl"/>
        </authorList>
    </citation>
    <scope>IDENTIFICATION</scope>
</reference>
<feature type="domain" description="CHAT" evidence="18">
    <location>
        <begin position="1398"/>
        <end position="1749"/>
    </location>
</feature>
<feature type="region of interest" description="Disordered" evidence="17">
    <location>
        <begin position="2478"/>
        <end position="2549"/>
    </location>
</feature>
<evidence type="ECO:0000256" key="11">
    <source>
        <dbReference type="ARBA" id="ARBA00023212"/>
    </source>
</evidence>
<feature type="compositionally biased region" description="Low complexity" evidence="17">
    <location>
        <begin position="16"/>
        <end position="39"/>
    </location>
</feature>
<evidence type="ECO:0000256" key="10">
    <source>
        <dbReference type="ARBA" id="ARBA00022990"/>
    </source>
</evidence>
<feature type="compositionally biased region" description="Polar residues" evidence="17">
    <location>
        <begin position="2384"/>
        <end position="2394"/>
    </location>
</feature>
<reference evidence="20" key="3">
    <citation type="submission" date="2025-09" db="UniProtKB">
        <authorList>
            <consortium name="Ensembl"/>
        </authorList>
    </citation>
    <scope>IDENTIFICATION</scope>
</reference>
<evidence type="ECO:0000256" key="4">
    <source>
        <dbReference type="ARBA" id="ARBA00022490"/>
    </source>
</evidence>
<accession>A0A674MGU9</accession>
<feature type="domain" description="TTC28 C-terminal" evidence="19">
    <location>
        <begin position="1865"/>
        <end position="1972"/>
    </location>
</feature>
<evidence type="ECO:0000256" key="17">
    <source>
        <dbReference type="SAM" id="MobiDB-lite"/>
    </source>
</evidence>
<dbReference type="OMA" id="LGCYPPQ"/>
<evidence type="ECO:0000256" key="14">
    <source>
        <dbReference type="ARBA" id="ARBA00063562"/>
    </source>
</evidence>
<dbReference type="FunFam" id="1.25.40.10:FF:000040">
    <property type="entry name" value="Tetratricopeptide repeat domain 28"/>
    <property type="match status" value="1"/>
</dbReference>
<evidence type="ECO:0000256" key="15">
    <source>
        <dbReference type="ARBA" id="ARBA00073957"/>
    </source>
</evidence>
<feature type="repeat" description="TPR" evidence="16">
    <location>
        <begin position="756"/>
        <end position="789"/>
    </location>
</feature>
<evidence type="ECO:0000256" key="3">
    <source>
        <dbReference type="ARBA" id="ARBA00004647"/>
    </source>
</evidence>
<feature type="compositionally biased region" description="Low complexity" evidence="17">
    <location>
        <begin position="2299"/>
        <end position="2314"/>
    </location>
</feature>
<evidence type="ECO:0000259" key="18">
    <source>
        <dbReference type="Pfam" id="PF12770"/>
    </source>
</evidence>
<dbReference type="Gene3D" id="1.25.40.10">
    <property type="entry name" value="Tetratricopeptide repeat domain"/>
    <property type="match status" value="6"/>
</dbReference>
<dbReference type="Ensembl" id="ENSTRUT00000077340.1">
    <property type="protein sequence ID" value="ENSTRUP00000060209.1"/>
    <property type="gene ID" value="ENSTRUG00000026481.1"/>
</dbReference>
<dbReference type="RefSeq" id="XP_011603059.2">
    <property type="nucleotide sequence ID" value="XM_011604757.2"/>
</dbReference>
<dbReference type="GO" id="GO:0005813">
    <property type="term" value="C:centrosome"/>
    <property type="evidence" value="ECO:0007669"/>
    <property type="project" value="UniProtKB-SubCell"/>
</dbReference>
<feature type="region of interest" description="Disordered" evidence="17">
    <location>
        <begin position="2110"/>
        <end position="2464"/>
    </location>
</feature>
<evidence type="ECO:0000313" key="21">
    <source>
        <dbReference type="Proteomes" id="UP000005226"/>
    </source>
</evidence>
<keyword evidence="5" id="KW-0597">Phosphoprotein</keyword>
<dbReference type="PROSITE" id="PS50293">
    <property type="entry name" value="TPR_REGION"/>
    <property type="match status" value="1"/>
</dbReference>
<keyword evidence="10" id="KW-0007">Acetylation</keyword>
<feature type="compositionally biased region" description="Low complexity" evidence="17">
    <location>
        <begin position="2186"/>
        <end position="2200"/>
    </location>
</feature>
<dbReference type="Proteomes" id="UP000005226">
    <property type="component" value="Chromosome 6"/>
</dbReference>
<keyword evidence="11" id="KW-0206">Cytoskeleton</keyword>
<dbReference type="Pfam" id="PF13424">
    <property type="entry name" value="TPR_12"/>
    <property type="match status" value="8"/>
</dbReference>
<dbReference type="Pfam" id="PF12770">
    <property type="entry name" value="CHAT"/>
    <property type="match status" value="1"/>
</dbReference>
<gene>
    <name evidence="20" type="primary">ttc28</name>
</gene>
<comment type="subunit">
    <text evidence="14">Interacts with AURKB.</text>
</comment>
<dbReference type="InterPro" id="IPR058900">
    <property type="entry name" value="TTC28_C"/>
</dbReference>
<feature type="repeat" description="TPR" evidence="16">
    <location>
        <begin position="879"/>
        <end position="912"/>
    </location>
</feature>
<dbReference type="GO" id="GO:0000922">
    <property type="term" value="C:spindle pole"/>
    <property type="evidence" value="ECO:0007669"/>
    <property type="project" value="UniProtKB-SubCell"/>
</dbReference>
<feature type="repeat" description="TPR" evidence="16">
    <location>
        <begin position="960"/>
        <end position="993"/>
    </location>
</feature>
<dbReference type="GeneID" id="101065129"/>
<evidence type="ECO:0000256" key="2">
    <source>
        <dbReference type="ARBA" id="ARBA00004300"/>
    </source>
</evidence>
<evidence type="ECO:0000256" key="5">
    <source>
        <dbReference type="ARBA" id="ARBA00022553"/>
    </source>
</evidence>
<keyword evidence="8" id="KW-0498">Mitosis</keyword>
<evidence type="ECO:0000256" key="12">
    <source>
        <dbReference type="ARBA" id="ARBA00023306"/>
    </source>
</evidence>
<dbReference type="InterPro" id="IPR011990">
    <property type="entry name" value="TPR-like_helical_dom_sf"/>
</dbReference>
<dbReference type="InterPro" id="IPR024983">
    <property type="entry name" value="CHAT_dom"/>
</dbReference>
<feature type="repeat" description="TPR" evidence="16">
    <location>
        <begin position="396"/>
        <end position="429"/>
    </location>
</feature>
<feature type="region of interest" description="Disordered" evidence="17">
    <location>
        <begin position="2043"/>
        <end position="2070"/>
    </location>
</feature>
<keyword evidence="7" id="KW-0677">Repeat</keyword>
<dbReference type="GO" id="GO:0030496">
    <property type="term" value="C:midbody"/>
    <property type="evidence" value="ECO:0007669"/>
    <property type="project" value="UniProtKB-SubCell"/>
</dbReference>
<name>A0A674MGU9_TAKRU</name>
<dbReference type="PANTHER" id="PTHR10098:SF108">
    <property type="entry name" value="TETRATRICOPEPTIDE REPEAT PROTEIN 28"/>
    <property type="match status" value="1"/>
</dbReference>
<dbReference type="FunFam" id="1.25.40.10:FF:000260">
    <property type="entry name" value="tetratricopeptide repeat protein 28 isoform X1"/>
    <property type="match status" value="1"/>
</dbReference>
<reference evidence="20 21" key="1">
    <citation type="journal article" date="2011" name="Genome Biol. Evol.">
        <title>Integration of the genetic map and genome assembly of fugu facilitates insights into distinct features of genome evolution in teleosts and mammals.</title>
        <authorList>
            <person name="Kai W."/>
            <person name="Kikuchi K."/>
            <person name="Tohari S."/>
            <person name="Chew A.K."/>
            <person name="Tay A."/>
            <person name="Fujiwara A."/>
            <person name="Hosoya S."/>
            <person name="Suetake H."/>
            <person name="Naruse K."/>
            <person name="Brenner S."/>
            <person name="Suzuki Y."/>
            <person name="Venkatesh B."/>
        </authorList>
    </citation>
    <scope>NUCLEOTIDE SEQUENCE [LARGE SCALE GENOMIC DNA]</scope>
</reference>
<keyword evidence="12" id="KW-0131">Cell cycle</keyword>
<feature type="compositionally biased region" description="Low complexity" evidence="17">
    <location>
        <begin position="2512"/>
        <end position="2523"/>
    </location>
</feature>
<protein>
    <recommendedName>
        <fullName evidence="15">Tetratricopeptide repeat protein 28</fullName>
    </recommendedName>
</protein>
<dbReference type="PANTHER" id="PTHR10098">
    <property type="entry name" value="RAPSYN-RELATED"/>
    <property type="match status" value="1"/>
</dbReference>
<sequence>MEKQRAKKEKFSLFGSRSNNRTSTSSTLLSSPSVSVTPSPHTFRRAERPTGSGGLSKAEFLERVRRSNQACQEGEYALAVRLYTEALTADPQNCILYSNRSAAYLRLGQYSTALDDAIKARLINPKWPKAYFRQGVALQYLGRHADALAAFASGLAQDPKSLQLLVGMVEAAMKSPLRDSLEPTYQQLQKMKLDKSPFVVVSVIGQELLTHGFHGAAVVVLEAGLKIGTCSLKLRGSVFSALSSAYWSLGNTEKSMAYMQQDLEVTKTLGDQAGECRAHGNLGSALFSKGSFREALANHRNQLVLAMKLKDREAASDALSSLGHVYTSIGDYPNALASHKQCVLLARQSQCQLSEARQLGNMGAVYTALGDFTNAVQCHEQHLSIAKTLENRREEARAYSNLGSAYHSQRDFDKAVSYHTRVLELAQELGDRAIEMRAYAGLGHAARCMQDLERAHQYHQHQLDIAEEQQDRAAQGRASSNLGIIHQMKGEYETALKFHKAHLSFAQELSDYAAQGRAYGNMGNAYHALGVYDQAVRYHRQELQISLEVNDRPSQASTHGNLAVAYQALGAHDRALQHYLHHLTIARELRDTPSEARALANLGNFHSWRGEYAQALPYYQQYLGLAPGLQDLEGEGKVCHNLGYAHYCLGQYRDAVRYYEQDLALAKDLQDKLSQAKAYCNLGLAHKALGEYNKAEECQRYLLSLAQALDNTQAVFRAFGNLGDVCVCRGDLPAAVRFYQQQLTLAQKVSDQKMEADAYSALGSVHRLLRQFDSALSFHSQELTLRKDTRDQQGECRALGHLAAVHMALGDYSTTFQCYEAQLSLAQGLRDTRLEAQVHGNMGITKLNMGVFEEAIGYFEQQLAMLQQLSGTESLLDRGRAYGNLADCYDALGDYEEAIQYYEKYLTTAQSLNHIQDQEKAYRGLGNAHRSMGNLQQALVCFEKRLVIAHELGGEGGGKAQAYWELGTLHSQLGNYEQALSCLEHQLNIARAAGDKSLESEASDALGGVYQLMADNETALQWHQRALDIAEQIGCVRSQGRAYGNLGLTFEALGKHERAVVFQEQHLSVAAQTNDLMAKTLAYGSLGRIHHALQNYAQAVMYLQEGLRLAEQLGRKEDEAKIRHRLGLSLWASGNLEEAQHQLYRASVLFETIRHETQLSTDYKLSLFDLQTSSYQALQRVLVSLGRHDEALAIAERGRTRAFADLLVERQKGNQHSTGNDPYIPVTVEHMVETVNSQRALVLYYSVAGGFLYSWLIAPGTGVVKFHEVYLGEGGVETSEFQDGGGSPQGGTGAGGGHLSLEQYICNSREALGVDSHYSRFGSSSETESEAGDLLDQQFEELNHKLTSAADPTGYLRMVSRNNLFNRSCQSMTSLFSTTVSPAKGSSPSLHCRPSNKPPLRALYDLLIAPMEVGLMHSAGPVGRHRQLVLVLEGELYLIPFALLKGSSSNEYLYERFSLICVPSLGSLTSTVKPHQRRGGPLVCSDGGSMAAVIGAPRLPPSVMDRWLWGPLPSAQEEALWLGEQLGCQPLTGANATKERVLAALNQAECVHFATHISWKLAALIMAPSQEHPGGERGAGGQAGEKSPTSGENAVQDRRMNLFKGHGGREQLKGDDDVSEDGESVCEVDSVCDSPPLHDFLLTAADILDLCLSVKLVVLRLYPESSSRVTADGMVGLTRAFLAAGVQCVCVSLWPVPIAASKLFTHTFYTALLNGTKASAALTEAMKMLQSSKHFSHPSNWAGYMLIGSDVKLNSPMSLVGQALAEILQYPERARDALRVLLHLVEKSLQRIQSGQCNPMYTSQQSVENKVGGVPGWQALLSAVGFRLDFSGSSSALPAAVFFPTSDPGDRLQQCSTTLQALLGLTPPALQALCKLVTTAEAGEQLIHKLHQLLVQFQTGDKDQDFSLAPIQVSISVQLWRLPGCHEFLAALGFDLCEVGQEEVVLKTGKQASRRIIHYALQSLLALFDSTELPKRLSMDSSSSLESLSSSQSASQPHSLPLSLGCYPPQPSFLPPVCPDNLSCDAISVYSLSSVASSLSFLSRPEPAGSDVTSQRSHQQDVDGPRGGVALYSSHRGLLRGRAANHRGGFAGGGEEEEYEGYSIISSEPLGHGRRECDTLPLPVGHRQGKGGAARGSAAVTVSSKGSISTPTSPIKAPLLPVKVPASPKSKQEVSSPHRAGKGKVSSSESDQSSTETDSTVKSQEERTMPAGQLDPQELAQKILEETQSHMQAVENLQKANVRGKAARGHEGREEAQARQPSLSTPTTPTLTGAARGFQPSETSAFSRPPSRASLKTRSSPLSLSSHLSPLSSSAATPPMTRPKPPSRSSSLQKISSGYSSPARSSPSSSLSVRERAPPTALPTAPPTAPPDGVGQIKLKYPSSPYTSHISPSRSPADCAPSPALSYSSAGSASSSPANTPESSQSKQGDKVQAIHNLKTFWANAGQKHDPPSPASLLRSGNKKMSAVQNDVLGLLHLSPRHESTGANEAGSEGRNAGGPPNGHQALEARATQSPSSNTTTNSKGSYKLPPENGYKFHSPGHFFPSSKC</sequence>
<dbReference type="FunFam" id="1.25.40.10:FF:000096">
    <property type="entry name" value="Tetratricopeptide repeat domain 28"/>
    <property type="match status" value="1"/>
</dbReference>
<keyword evidence="6" id="KW-0132">Cell division</keyword>
<evidence type="ECO:0000256" key="8">
    <source>
        <dbReference type="ARBA" id="ARBA00022776"/>
    </source>
</evidence>
<feature type="repeat" description="TPR" evidence="16">
    <location>
        <begin position="316"/>
        <end position="349"/>
    </location>
</feature>
<keyword evidence="4" id="KW-0963">Cytoplasm</keyword>
<dbReference type="InParanoid" id="A0A674MGU9"/>
<dbReference type="SMART" id="SM00028">
    <property type="entry name" value="TPR"/>
    <property type="match status" value="26"/>
</dbReference>
<feature type="region of interest" description="Disordered" evidence="17">
    <location>
        <begin position="1"/>
        <end position="56"/>
    </location>
</feature>
<proteinExistence type="predicted"/>
<dbReference type="SUPFAM" id="SSF48452">
    <property type="entry name" value="TPR-like"/>
    <property type="match status" value="6"/>
</dbReference>
<keyword evidence="21" id="KW-1185">Reference proteome</keyword>
<evidence type="ECO:0000256" key="6">
    <source>
        <dbReference type="ARBA" id="ARBA00022618"/>
    </source>
</evidence>
<dbReference type="GeneTree" id="ENSGT00940000156428"/>
<evidence type="ECO:0000256" key="1">
    <source>
        <dbReference type="ARBA" id="ARBA00004214"/>
    </source>
</evidence>
<dbReference type="GO" id="GO:0051301">
    <property type="term" value="P:cell division"/>
    <property type="evidence" value="ECO:0007669"/>
    <property type="project" value="UniProtKB-KW"/>
</dbReference>
<feature type="compositionally biased region" description="Low complexity" evidence="17">
    <location>
        <begin position="2261"/>
        <end position="2272"/>
    </location>
</feature>
<evidence type="ECO:0000256" key="9">
    <source>
        <dbReference type="ARBA" id="ARBA00022803"/>
    </source>
</evidence>
<evidence type="ECO:0000259" key="19">
    <source>
        <dbReference type="Pfam" id="PF26117"/>
    </source>
</evidence>
<feature type="repeat" description="TPR" evidence="16">
    <location>
        <begin position="1080"/>
        <end position="1113"/>
    </location>
</feature>
<dbReference type="InterPro" id="IPR019734">
    <property type="entry name" value="TPR_rpt"/>
</dbReference>
<evidence type="ECO:0000256" key="7">
    <source>
        <dbReference type="ARBA" id="ARBA00022737"/>
    </source>
</evidence>
<keyword evidence="9 16" id="KW-0802">TPR repeat</keyword>
<dbReference type="PROSITE" id="PS50005">
    <property type="entry name" value="TPR"/>
    <property type="match status" value="9"/>
</dbReference>
<feature type="compositionally biased region" description="Low complexity" evidence="17">
    <location>
        <begin position="2400"/>
        <end position="2418"/>
    </location>
</feature>
<organism evidence="20 21">
    <name type="scientific">Takifugu rubripes</name>
    <name type="common">Japanese pufferfish</name>
    <name type="synonym">Fugu rubripes</name>
    <dbReference type="NCBI Taxonomy" id="31033"/>
    <lineage>
        <taxon>Eukaryota</taxon>
        <taxon>Metazoa</taxon>
        <taxon>Chordata</taxon>
        <taxon>Craniata</taxon>
        <taxon>Vertebrata</taxon>
        <taxon>Euteleostomi</taxon>
        <taxon>Actinopterygii</taxon>
        <taxon>Neopterygii</taxon>
        <taxon>Teleostei</taxon>
        <taxon>Neoteleostei</taxon>
        <taxon>Acanthomorphata</taxon>
        <taxon>Eupercaria</taxon>
        <taxon>Tetraodontiformes</taxon>
        <taxon>Tetradontoidea</taxon>
        <taxon>Tetraodontidae</taxon>
        <taxon>Takifugu</taxon>
    </lineage>
</organism>
<feature type="repeat" description="TPR" evidence="16">
    <location>
        <begin position="128"/>
        <end position="161"/>
    </location>
</feature>
<feature type="compositionally biased region" description="Low complexity" evidence="17">
    <location>
        <begin position="2336"/>
        <end position="2359"/>
    </location>
</feature>
<feature type="compositionally biased region" description="Basic and acidic residues" evidence="17">
    <location>
        <begin position="2248"/>
        <end position="2257"/>
    </location>
</feature>
<evidence type="ECO:0000256" key="16">
    <source>
        <dbReference type="PROSITE-ProRule" id="PRU00339"/>
    </source>
</evidence>
<feature type="repeat" description="TPR" evidence="16">
    <location>
        <begin position="919"/>
        <end position="952"/>
    </location>
</feature>
<dbReference type="FunFam" id="1.25.40.10:FF:000056">
    <property type="entry name" value="Tetratricopeptide repeat domain 28"/>
    <property type="match status" value="1"/>
</dbReference>
<feature type="region of interest" description="Disordered" evidence="17">
    <location>
        <begin position="1570"/>
        <end position="1596"/>
    </location>
</feature>
<evidence type="ECO:0000256" key="13">
    <source>
        <dbReference type="ARBA" id="ARBA00057010"/>
    </source>
</evidence>
<feature type="repeat" description="TPR" evidence="16">
    <location>
        <begin position="596"/>
        <end position="629"/>
    </location>
</feature>
<comment type="function">
    <text evidence="13">During mitosis, may be involved in the condensation of spindle midzone microtubules, leading to the formation of midbody.</text>
</comment>
<dbReference type="Pfam" id="PF13176">
    <property type="entry name" value="TPR_7"/>
    <property type="match status" value="2"/>
</dbReference>
<dbReference type="Pfam" id="PF13181">
    <property type="entry name" value="TPR_8"/>
    <property type="match status" value="1"/>
</dbReference>
<evidence type="ECO:0000313" key="20">
    <source>
        <dbReference type="Ensembl" id="ENSTRUP00000060209.1"/>
    </source>
</evidence>
<feature type="compositionally biased region" description="Polar residues" evidence="17">
    <location>
        <begin position="2140"/>
        <end position="2153"/>
    </location>
</feature>
<dbReference type="FunFam" id="1.25.40.10:FF:000209">
    <property type="entry name" value="Tetratricopeptide repeat domain 28"/>
    <property type="match status" value="1"/>
</dbReference>
<comment type="subcellular location">
    <subcellularLocation>
        <location evidence="2">Cytoplasm</location>
        <location evidence="2">Cytoskeleton</location>
        <location evidence="2">Microtubule organizing center</location>
        <location evidence="2">Centrosome</location>
    </subcellularLocation>
    <subcellularLocation>
        <location evidence="3">Cytoplasm</location>
        <location evidence="3">Cytoskeleton</location>
        <location evidence="3">Spindle pole</location>
    </subcellularLocation>
    <subcellularLocation>
        <location evidence="1">Midbody</location>
    </subcellularLocation>
</comment>